<dbReference type="GO" id="GO:0043022">
    <property type="term" value="F:ribosome binding"/>
    <property type="evidence" value="ECO:0007669"/>
    <property type="project" value="InterPro"/>
</dbReference>
<comment type="subcellular location">
    <subcellularLocation>
        <location evidence="1">Cell inner membrane</location>
        <topology evidence="1">Single-pass membrane protein</topology>
    </subcellularLocation>
</comment>
<evidence type="ECO:0000256" key="2">
    <source>
        <dbReference type="ARBA" id="ARBA00010423"/>
    </source>
</evidence>
<sequence length="113" mass="12371">MFTPSTRESTMTDHVSPSKDKLVADLRLVVADAEELLAATAHQTGDALAALRERAQENLRNARHKLVGLEDDVRIKAREACHATNHYVHEHPWTAIGVAAGVGLLVGMLISRR</sequence>
<dbReference type="EMBL" id="AP014568">
    <property type="protein sequence ID" value="BAO80328.1"/>
    <property type="molecule type" value="Genomic_DNA"/>
</dbReference>
<dbReference type="KEGG" id="cbaa:SRAA_0474"/>
<dbReference type="Pfam" id="PF05957">
    <property type="entry name" value="DUF883"/>
    <property type="match status" value="1"/>
</dbReference>
<protein>
    <submittedName>
        <fullName evidence="11">Uncharacterized conserved protein</fullName>
    </submittedName>
</protein>
<evidence type="ECO:0000256" key="6">
    <source>
        <dbReference type="ARBA" id="ARBA00022989"/>
    </source>
</evidence>
<evidence type="ECO:0000259" key="9">
    <source>
        <dbReference type="Pfam" id="PF05957"/>
    </source>
</evidence>
<organism evidence="11 12">
    <name type="scientific">Serpentinimonas raichei</name>
    <dbReference type="NCBI Taxonomy" id="1458425"/>
    <lineage>
        <taxon>Bacteria</taxon>
        <taxon>Pseudomonadati</taxon>
        <taxon>Pseudomonadota</taxon>
        <taxon>Betaproteobacteria</taxon>
        <taxon>Burkholderiales</taxon>
        <taxon>Comamonadaceae</taxon>
        <taxon>Serpentinimonas</taxon>
    </lineage>
</organism>
<dbReference type="PANTHER" id="PTHR35893:SF3">
    <property type="entry name" value="INNER MEMBRANE PROTEIN"/>
    <property type="match status" value="1"/>
</dbReference>
<gene>
    <name evidence="11" type="ORF">SRAA_0474</name>
</gene>
<feature type="domain" description="DUF883" evidence="9">
    <location>
        <begin position="20"/>
        <end position="72"/>
    </location>
</feature>
<evidence type="ECO:0000256" key="7">
    <source>
        <dbReference type="ARBA" id="ARBA00023136"/>
    </source>
</evidence>
<dbReference type="Proteomes" id="UP000067461">
    <property type="component" value="Chromosome"/>
</dbReference>
<evidence type="ECO:0000313" key="11">
    <source>
        <dbReference type="EMBL" id="BAO80328.1"/>
    </source>
</evidence>
<dbReference type="Pfam" id="PF19029">
    <property type="entry name" value="DUF883_C"/>
    <property type="match status" value="1"/>
</dbReference>
<evidence type="ECO:0000256" key="8">
    <source>
        <dbReference type="SAM" id="Phobius"/>
    </source>
</evidence>
<dbReference type="PANTHER" id="PTHR35893">
    <property type="entry name" value="INNER MEMBRANE PROTEIN-RELATED"/>
    <property type="match status" value="1"/>
</dbReference>
<keyword evidence="5 8" id="KW-0812">Transmembrane</keyword>
<evidence type="ECO:0000256" key="3">
    <source>
        <dbReference type="ARBA" id="ARBA00022475"/>
    </source>
</evidence>
<dbReference type="InterPro" id="IPR043604">
    <property type="entry name" value="DUF883_N"/>
</dbReference>
<feature type="transmembrane region" description="Helical" evidence="8">
    <location>
        <begin position="93"/>
        <end position="111"/>
    </location>
</feature>
<evidence type="ECO:0000256" key="1">
    <source>
        <dbReference type="ARBA" id="ARBA00004377"/>
    </source>
</evidence>
<evidence type="ECO:0000256" key="4">
    <source>
        <dbReference type="ARBA" id="ARBA00022519"/>
    </source>
</evidence>
<keyword evidence="3" id="KW-1003">Cell membrane</keyword>
<feature type="domain" description="DUF883" evidence="10">
    <location>
        <begin position="84"/>
        <end position="113"/>
    </location>
</feature>
<keyword evidence="12" id="KW-1185">Reference proteome</keyword>
<evidence type="ECO:0000259" key="10">
    <source>
        <dbReference type="Pfam" id="PF19029"/>
    </source>
</evidence>
<dbReference type="HOGENOM" id="CLU_132623_0_1_4"/>
<comment type="similarity">
    <text evidence="2">Belongs to the ElaB/YgaM/YqjD family.</text>
</comment>
<evidence type="ECO:0000256" key="5">
    <source>
        <dbReference type="ARBA" id="ARBA00022692"/>
    </source>
</evidence>
<keyword evidence="4" id="KW-0997">Cell inner membrane</keyword>
<keyword evidence="7 8" id="KW-0472">Membrane</keyword>
<dbReference type="STRING" id="1458425.SRAA_0474"/>
<dbReference type="InterPro" id="IPR010279">
    <property type="entry name" value="YqjD/ElaB"/>
</dbReference>
<accession>A0A060NLH2</accession>
<reference evidence="11 12" key="1">
    <citation type="journal article" date="2014" name="Nat. Commun.">
        <title>Physiological and genomic features of highly alkaliphilic hydrogen-utilizing Betaproteobacteria from a continental serpentinizing site.</title>
        <authorList>
            <person name="Suzuki S."/>
            <person name="Kuenen J.G."/>
            <person name="Schipper K."/>
            <person name="van der Velde S."/>
            <person name="Ishii S."/>
            <person name="Wu A."/>
            <person name="Sorokin D.Y."/>
            <person name="Tenney A."/>
            <person name="Meng X.Y."/>
            <person name="Morrill P.L."/>
            <person name="Kamagata Y."/>
            <person name="Muyzer G."/>
            <person name="Nealson K.H."/>
        </authorList>
    </citation>
    <scope>NUCLEOTIDE SEQUENCE [LARGE SCALE GENOMIC DNA]</scope>
    <source>
        <strain evidence="11 12">A1</strain>
    </source>
</reference>
<evidence type="ECO:0000313" key="12">
    <source>
        <dbReference type="Proteomes" id="UP000067461"/>
    </source>
</evidence>
<dbReference type="GO" id="GO:0005886">
    <property type="term" value="C:plasma membrane"/>
    <property type="evidence" value="ECO:0007669"/>
    <property type="project" value="UniProtKB-SubCell"/>
</dbReference>
<keyword evidence="6 8" id="KW-1133">Transmembrane helix</keyword>
<dbReference type="InterPro" id="IPR043605">
    <property type="entry name" value="DUF883_C"/>
</dbReference>
<name>A0A060NLH2_9BURK</name>
<dbReference type="AlphaFoldDB" id="A0A060NLH2"/>
<proteinExistence type="inferred from homology"/>